<dbReference type="AlphaFoldDB" id="A0A1L8TMX4"/>
<reference evidence="2 3" key="1">
    <citation type="submission" date="2014-12" db="EMBL/GenBank/DDBJ databases">
        <title>Draft genome sequences of 29 type strains of Enterococci.</title>
        <authorList>
            <person name="Zhong Z."/>
            <person name="Sun Z."/>
            <person name="Liu W."/>
            <person name="Zhang W."/>
            <person name="Zhang H."/>
        </authorList>
    </citation>
    <scope>NUCLEOTIDE SEQUENCE [LARGE SCALE GENOMIC DNA]</scope>
    <source>
        <strain evidence="2 3">DSM 17122</strain>
    </source>
</reference>
<name>A0A1L8TMX4_9ENTE</name>
<feature type="transmembrane region" description="Helical" evidence="1">
    <location>
        <begin position="20"/>
        <end position="39"/>
    </location>
</feature>
<dbReference type="OrthoDB" id="9807664at2"/>
<organism evidence="2 3">
    <name type="scientific">Enterococcus hermanniensis</name>
    <dbReference type="NCBI Taxonomy" id="249189"/>
    <lineage>
        <taxon>Bacteria</taxon>
        <taxon>Bacillati</taxon>
        <taxon>Bacillota</taxon>
        <taxon>Bacilli</taxon>
        <taxon>Lactobacillales</taxon>
        <taxon>Enterococcaceae</taxon>
        <taxon>Enterococcus</taxon>
    </lineage>
</organism>
<dbReference type="EMBL" id="JXKQ01000005">
    <property type="protein sequence ID" value="OJG45583.1"/>
    <property type="molecule type" value="Genomic_DNA"/>
</dbReference>
<dbReference type="GO" id="GO:0006284">
    <property type="term" value="P:base-excision repair"/>
    <property type="evidence" value="ECO:0007669"/>
    <property type="project" value="InterPro"/>
</dbReference>
<dbReference type="PANTHER" id="PTHR30037">
    <property type="entry name" value="DNA-3-METHYLADENINE GLYCOSYLASE 1"/>
    <property type="match status" value="1"/>
</dbReference>
<gene>
    <name evidence="2" type="ORF">RV04_GL001872</name>
</gene>
<keyword evidence="1" id="KW-1133">Transmembrane helix</keyword>
<dbReference type="InterPro" id="IPR052891">
    <property type="entry name" value="DNA-3mA_glycosylase"/>
</dbReference>
<dbReference type="Pfam" id="PF03352">
    <property type="entry name" value="Adenine_glyco"/>
    <property type="match status" value="1"/>
</dbReference>
<keyword evidence="3" id="KW-1185">Reference proteome</keyword>
<dbReference type="GO" id="GO:0008725">
    <property type="term" value="F:DNA-3-methyladenine glycosylase activity"/>
    <property type="evidence" value="ECO:0007669"/>
    <property type="project" value="InterPro"/>
</dbReference>
<dbReference type="InterPro" id="IPR011257">
    <property type="entry name" value="DNA_glycosylase"/>
</dbReference>
<feature type="transmembrane region" description="Helical" evidence="1">
    <location>
        <begin position="143"/>
        <end position="162"/>
    </location>
</feature>
<keyword evidence="1" id="KW-0812">Transmembrane</keyword>
<dbReference type="Gene3D" id="1.10.340.30">
    <property type="entry name" value="Hypothetical protein, domain 2"/>
    <property type="match status" value="1"/>
</dbReference>
<comment type="caution">
    <text evidence="2">The sequence shown here is derived from an EMBL/GenBank/DDBJ whole genome shotgun (WGS) entry which is preliminary data.</text>
</comment>
<dbReference type="PANTHER" id="PTHR30037:SF4">
    <property type="entry name" value="DNA-3-METHYLADENINE GLYCOSYLASE I"/>
    <property type="match status" value="1"/>
</dbReference>
<dbReference type="Proteomes" id="UP000182077">
    <property type="component" value="Unassembled WGS sequence"/>
</dbReference>
<dbReference type="STRING" id="249189.RV04_GL001872"/>
<accession>A0A1L8TMX4</accession>
<keyword evidence="1" id="KW-0472">Membrane</keyword>
<evidence type="ECO:0000256" key="1">
    <source>
        <dbReference type="SAM" id="Phobius"/>
    </source>
</evidence>
<proteinExistence type="predicted"/>
<dbReference type="InterPro" id="IPR005019">
    <property type="entry name" value="Adenine_glyco"/>
</dbReference>
<dbReference type="RefSeq" id="WP_071857759.1">
    <property type="nucleotide sequence ID" value="NZ_JBHSHK010000023.1"/>
</dbReference>
<evidence type="ECO:0000313" key="3">
    <source>
        <dbReference type="Proteomes" id="UP000182077"/>
    </source>
</evidence>
<evidence type="ECO:0000313" key="2">
    <source>
        <dbReference type="EMBL" id="OJG45583.1"/>
    </source>
</evidence>
<protein>
    <submittedName>
        <fullName evidence="2">DNA-3-methyladenine glycosylase I</fullName>
    </submittedName>
</protein>
<sequence>MKNYQWYSDQWGKPTKDDSLLFLLLIVGIFQVGLSWKVAASKRDVFERNFCQLDISKVAALFPEELEKISQDPAMIRNPRKIKAVVQNAQAIILLQADYDSFADYLWDFVGGVPLIYECEAKDMVKNVVPEATLIAKDMKKRGFIFVGPVVTTMFLKAAGIIQDQVWE</sequence>
<dbReference type="SUPFAM" id="SSF48150">
    <property type="entry name" value="DNA-glycosylase"/>
    <property type="match status" value="1"/>
</dbReference>